<comment type="caution">
    <text evidence="1">The sequence shown here is derived from an EMBL/GenBank/DDBJ whole genome shotgun (WGS) entry which is preliminary data.</text>
</comment>
<name>A0ABR0MCX0_GOSAR</name>
<protein>
    <submittedName>
        <fullName evidence="1">Uncharacterized protein</fullName>
    </submittedName>
</protein>
<accession>A0ABR0MCX0</accession>
<sequence length="161" mass="18533">MQIKCFENEELHVNVTLLEQQLSSLFDDKLSSFAHETSKEHADELRKKKILSQEIESNVQLSEENSGLCFENQKPTEEASYAKELTSVDVVEFKNLVGKLTKLSMQNAKLKKELLVARIFVNQTINGINSKYCDNTRHWKKGRWSGHSYDFSRVACDGFEL</sequence>
<dbReference type="EMBL" id="JARKNE010000013">
    <property type="protein sequence ID" value="KAK5771089.1"/>
    <property type="molecule type" value="Genomic_DNA"/>
</dbReference>
<keyword evidence="2" id="KW-1185">Reference proteome</keyword>
<reference evidence="1 2" key="1">
    <citation type="submission" date="2023-03" db="EMBL/GenBank/DDBJ databases">
        <title>WGS of Gossypium arboreum.</title>
        <authorList>
            <person name="Yu D."/>
        </authorList>
    </citation>
    <scope>NUCLEOTIDE SEQUENCE [LARGE SCALE GENOMIC DNA]</scope>
    <source>
        <tissue evidence="1">Leaf</tissue>
    </source>
</reference>
<dbReference type="Proteomes" id="UP001358586">
    <property type="component" value="Chromosome 13"/>
</dbReference>
<evidence type="ECO:0000313" key="1">
    <source>
        <dbReference type="EMBL" id="KAK5771089.1"/>
    </source>
</evidence>
<proteinExistence type="predicted"/>
<gene>
    <name evidence="1" type="ORF">PVK06_047264</name>
</gene>
<evidence type="ECO:0000313" key="2">
    <source>
        <dbReference type="Proteomes" id="UP001358586"/>
    </source>
</evidence>
<organism evidence="1 2">
    <name type="scientific">Gossypium arboreum</name>
    <name type="common">Tree cotton</name>
    <name type="synonym">Gossypium nanking</name>
    <dbReference type="NCBI Taxonomy" id="29729"/>
    <lineage>
        <taxon>Eukaryota</taxon>
        <taxon>Viridiplantae</taxon>
        <taxon>Streptophyta</taxon>
        <taxon>Embryophyta</taxon>
        <taxon>Tracheophyta</taxon>
        <taxon>Spermatophyta</taxon>
        <taxon>Magnoliopsida</taxon>
        <taxon>eudicotyledons</taxon>
        <taxon>Gunneridae</taxon>
        <taxon>Pentapetalae</taxon>
        <taxon>rosids</taxon>
        <taxon>malvids</taxon>
        <taxon>Malvales</taxon>
        <taxon>Malvaceae</taxon>
        <taxon>Malvoideae</taxon>
        <taxon>Gossypium</taxon>
    </lineage>
</organism>